<dbReference type="InterPro" id="IPR024344">
    <property type="entry name" value="MDMPI_metal-binding"/>
</dbReference>
<feature type="domain" description="Mycothiol-dependent maleylpyruvate isomerase metal-binding" evidence="2">
    <location>
        <begin position="20"/>
        <end position="142"/>
    </location>
</feature>
<dbReference type="InterPro" id="IPR017517">
    <property type="entry name" value="Maleyloyr_isom"/>
</dbReference>
<evidence type="ECO:0000259" key="2">
    <source>
        <dbReference type="Pfam" id="PF11716"/>
    </source>
</evidence>
<dbReference type="SUPFAM" id="SSF109854">
    <property type="entry name" value="DinB/YfiT-like putative metalloenzymes"/>
    <property type="match status" value="1"/>
</dbReference>
<feature type="domain" description="MDMPI C-terminal" evidence="1">
    <location>
        <begin position="157"/>
        <end position="263"/>
    </location>
</feature>
<protein>
    <recommendedName>
        <fullName evidence="5">Maleylpyruvate isomerase family mycothiol-dependent enzyme</fullName>
    </recommendedName>
</protein>
<dbReference type="Proteomes" id="UP000630097">
    <property type="component" value="Unassembled WGS sequence"/>
</dbReference>
<proteinExistence type="predicted"/>
<name>A0A8J3PXL8_9ACTN</name>
<dbReference type="InterPro" id="IPR034660">
    <property type="entry name" value="DinB/YfiT-like"/>
</dbReference>
<dbReference type="PANTHER" id="PTHR40758:SF1">
    <property type="entry name" value="CONSERVED PROTEIN"/>
    <property type="match status" value="1"/>
</dbReference>
<keyword evidence="4" id="KW-1185">Reference proteome</keyword>
<evidence type="ECO:0000313" key="3">
    <source>
        <dbReference type="EMBL" id="GIG82746.1"/>
    </source>
</evidence>
<dbReference type="GO" id="GO:0005886">
    <property type="term" value="C:plasma membrane"/>
    <property type="evidence" value="ECO:0007669"/>
    <property type="project" value="TreeGrafter"/>
</dbReference>
<dbReference type="Pfam" id="PF11716">
    <property type="entry name" value="MDMPI_N"/>
    <property type="match status" value="1"/>
</dbReference>
<evidence type="ECO:0000313" key="4">
    <source>
        <dbReference type="Proteomes" id="UP000630097"/>
    </source>
</evidence>
<reference evidence="3 4" key="1">
    <citation type="submission" date="2021-01" db="EMBL/GenBank/DDBJ databases">
        <title>Whole genome shotgun sequence of Planotetraspora kaengkrachanensis NBRC 104272.</title>
        <authorList>
            <person name="Komaki H."/>
            <person name="Tamura T."/>
        </authorList>
    </citation>
    <scope>NUCLEOTIDE SEQUENCE [LARGE SCALE GENOMIC DNA]</scope>
    <source>
        <strain evidence="3 4">NBRC 104272</strain>
    </source>
</reference>
<accession>A0A8J3PXL8</accession>
<dbReference type="EMBL" id="BONV01000032">
    <property type="protein sequence ID" value="GIG82746.1"/>
    <property type="molecule type" value="Genomic_DNA"/>
</dbReference>
<evidence type="ECO:0008006" key="5">
    <source>
        <dbReference type="Google" id="ProtNLM"/>
    </source>
</evidence>
<gene>
    <name evidence="3" type="ORF">Pka01_58730</name>
</gene>
<dbReference type="NCBIfam" id="TIGR03083">
    <property type="entry name" value="maleylpyruvate isomerase family mycothiol-dependent enzyme"/>
    <property type="match status" value="1"/>
</dbReference>
<dbReference type="AlphaFoldDB" id="A0A8J3PXL8"/>
<evidence type="ECO:0000259" key="1">
    <source>
        <dbReference type="Pfam" id="PF07398"/>
    </source>
</evidence>
<organism evidence="3 4">
    <name type="scientific">Planotetraspora kaengkrachanensis</name>
    <dbReference type="NCBI Taxonomy" id="575193"/>
    <lineage>
        <taxon>Bacteria</taxon>
        <taxon>Bacillati</taxon>
        <taxon>Actinomycetota</taxon>
        <taxon>Actinomycetes</taxon>
        <taxon>Streptosporangiales</taxon>
        <taxon>Streptosporangiaceae</taxon>
        <taxon>Planotetraspora</taxon>
    </lineage>
</organism>
<sequence>MLEPMSSGERGRSHEDNCALLSAEIDRLVDGVRGGDPAAEVPSCPGWTLLRLLKHVGVVHRWVRHLVAERVTEPLWPREVPVAMPGDPGAYPDWLAEGGAELVAALRAADPGTPVWSWSARPDAGFWARRMLHETTVHRADAELALGRDPHIEAGTAADGVDEFLALIETAPWMAEPLRELGGAGEILHFHATDVPAAGDRPHLSGEWTITLSPGMFTWTHGHGKGDVAVRGPVSDLLLLLYGRREPFGGGFEVFGDRDLLARWLAKTAL</sequence>
<dbReference type="Pfam" id="PF07398">
    <property type="entry name" value="MDMPI_C"/>
    <property type="match status" value="1"/>
</dbReference>
<dbReference type="PANTHER" id="PTHR40758">
    <property type="entry name" value="CONSERVED PROTEIN"/>
    <property type="match status" value="1"/>
</dbReference>
<comment type="caution">
    <text evidence="3">The sequence shown here is derived from an EMBL/GenBank/DDBJ whole genome shotgun (WGS) entry which is preliminary data.</text>
</comment>
<dbReference type="GO" id="GO:0046872">
    <property type="term" value="F:metal ion binding"/>
    <property type="evidence" value="ECO:0007669"/>
    <property type="project" value="InterPro"/>
</dbReference>
<dbReference type="InterPro" id="IPR010872">
    <property type="entry name" value="MDMPI_C-term_domain"/>
</dbReference>